<proteinExistence type="predicted"/>
<name>A0A8R7R390_TRIUA</name>
<dbReference type="EnsemblPlants" id="TuG1812G0700002559.01.T02">
    <property type="protein sequence ID" value="TuG1812G0700002559.01.T02.cds364408"/>
    <property type="gene ID" value="TuG1812G0700002559.01"/>
</dbReference>
<organism evidence="1 2">
    <name type="scientific">Triticum urartu</name>
    <name type="common">Red wild einkorn</name>
    <name type="synonym">Crithodium urartu</name>
    <dbReference type="NCBI Taxonomy" id="4572"/>
    <lineage>
        <taxon>Eukaryota</taxon>
        <taxon>Viridiplantae</taxon>
        <taxon>Streptophyta</taxon>
        <taxon>Embryophyta</taxon>
        <taxon>Tracheophyta</taxon>
        <taxon>Spermatophyta</taxon>
        <taxon>Magnoliopsida</taxon>
        <taxon>Liliopsida</taxon>
        <taxon>Poales</taxon>
        <taxon>Poaceae</taxon>
        <taxon>BOP clade</taxon>
        <taxon>Pooideae</taxon>
        <taxon>Triticodae</taxon>
        <taxon>Triticeae</taxon>
        <taxon>Triticinae</taxon>
        <taxon>Triticum</taxon>
    </lineage>
</organism>
<keyword evidence="2" id="KW-1185">Reference proteome</keyword>
<reference evidence="1" key="2">
    <citation type="submission" date="2018-03" db="EMBL/GenBank/DDBJ databases">
        <title>The Triticum urartu genome reveals the dynamic nature of wheat genome evolution.</title>
        <authorList>
            <person name="Ling H."/>
            <person name="Ma B."/>
            <person name="Shi X."/>
            <person name="Liu H."/>
            <person name="Dong L."/>
            <person name="Sun H."/>
            <person name="Cao Y."/>
            <person name="Gao Q."/>
            <person name="Zheng S."/>
            <person name="Li Y."/>
            <person name="Yu Y."/>
            <person name="Du H."/>
            <person name="Qi M."/>
            <person name="Li Y."/>
            <person name="Yu H."/>
            <person name="Cui Y."/>
            <person name="Wang N."/>
            <person name="Chen C."/>
            <person name="Wu H."/>
            <person name="Zhao Y."/>
            <person name="Zhang J."/>
            <person name="Li Y."/>
            <person name="Zhou W."/>
            <person name="Zhang B."/>
            <person name="Hu W."/>
            <person name="Eijk M."/>
            <person name="Tang J."/>
            <person name="Witsenboer H."/>
            <person name="Zhao S."/>
            <person name="Li Z."/>
            <person name="Zhang A."/>
            <person name="Wang D."/>
            <person name="Liang C."/>
        </authorList>
    </citation>
    <scope>NUCLEOTIDE SEQUENCE [LARGE SCALE GENOMIC DNA]</scope>
    <source>
        <strain evidence="1">cv. G1812</strain>
    </source>
</reference>
<accession>A0A8R7R390</accession>
<reference evidence="2" key="1">
    <citation type="journal article" date="2013" name="Nature">
        <title>Draft genome of the wheat A-genome progenitor Triticum urartu.</title>
        <authorList>
            <person name="Ling H.Q."/>
            <person name="Zhao S."/>
            <person name="Liu D."/>
            <person name="Wang J."/>
            <person name="Sun H."/>
            <person name="Zhang C."/>
            <person name="Fan H."/>
            <person name="Li D."/>
            <person name="Dong L."/>
            <person name="Tao Y."/>
            <person name="Gao C."/>
            <person name="Wu H."/>
            <person name="Li Y."/>
            <person name="Cui Y."/>
            <person name="Guo X."/>
            <person name="Zheng S."/>
            <person name="Wang B."/>
            <person name="Yu K."/>
            <person name="Liang Q."/>
            <person name="Yang W."/>
            <person name="Lou X."/>
            <person name="Chen J."/>
            <person name="Feng M."/>
            <person name="Jian J."/>
            <person name="Zhang X."/>
            <person name="Luo G."/>
            <person name="Jiang Y."/>
            <person name="Liu J."/>
            <person name="Wang Z."/>
            <person name="Sha Y."/>
            <person name="Zhang B."/>
            <person name="Wu H."/>
            <person name="Tang D."/>
            <person name="Shen Q."/>
            <person name="Xue P."/>
            <person name="Zou S."/>
            <person name="Wang X."/>
            <person name="Liu X."/>
            <person name="Wang F."/>
            <person name="Yang Y."/>
            <person name="An X."/>
            <person name="Dong Z."/>
            <person name="Zhang K."/>
            <person name="Zhang X."/>
            <person name="Luo M.C."/>
            <person name="Dvorak J."/>
            <person name="Tong Y."/>
            <person name="Wang J."/>
            <person name="Yang H."/>
            <person name="Li Z."/>
            <person name="Wang D."/>
            <person name="Zhang A."/>
            <person name="Wang J."/>
        </authorList>
    </citation>
    <scope>NUCLEOTIDE SEQUENCE</scope>
    <source>
        <strain evidence="2">cv. G1812</strain>
    </source>
</reference>
<evidence type="ECO:0000313" key="1">
    <source>
        <dbReference type="EnsemblPlants" id="TuG1812G0700002559.01.T02.cds364408"/>
    </source>
</evidence>
<protein>
    <submittedName>
        <fullName evidence="1">Uncharacterized protein</fullName>
    </submittedName>
</protein>
<evidence type="ECO:0000313" key="2">
    <source>
        <dbReference type="Proteomes" id="UP000015106"/>
    </source>
</evidence>
<dbReference type="Proteomes" id="UP000015106">
    <property type="component" value="Chromosome 7"/>
</dbReference>
<dbReference type="Gramene" id="TuG1812G0700002559.01.T02">
    <property type="protein sequence ID" value="TuG1812G0700002559.01.T02.cds364408"/>
    <property type="gene ID" value="TuG1812G0700002559.01"/>
</dbReference>
<dbReference type="AlphaFoldDB" id="A0A8R7R390"/>
<reference evidence="1" key="3">
    <citation type="submission" date="2022-06" db="UniProtKB">
        <authorList>
            <consortium name="EnsemblPlants"/>
        </authorList>
    </citation>
    <scope>IDENTIFICATION</scope>
</reference>
<sequence>CSKSGSSRARLAGAPVMNFVELGKALDVTHALNFTAQAFDSMVLLVTEGFGGTGTEG</sequence>